<evidence type="ECO:0000313" key="1">
    <source>
        <dbReference type="EMBL" id="THJ24454.1"/>
    </source>
</evidence>
<accession>A0A4S5B1I7</accession>
<feature type="non-terminal residue" evidence="1">
    <location>
        <position position="153"/>
    </location>
</feature>
<gene>
    <name evidence="1" type="ORF">E7Y31_23630</name>
</gene>
<evidence type="ECO:0000313" key="2">
    <source>
        <dbReference type="Proteomes" id="UP000305282"/>
    </source>
</evidence>
<dbReference type="AlphaFoldDB" id="A0A4S5B1I7"/>
<sequence length="153" mass="16652">MLAADLARWVGDFYDHRAAHADRLADGDVLMMQADGKGIALRPEHRAGTRTDAAHPGIEKMAEIVAVAAFTPAVREPADIAAPPARRTQHPGPVARDKWVSALITDDIPAVIGRAFDEADLRDPHHVHQRVFLVDGNKQQITAIAEHAKKRGL</sequence>
<name>A0A4S5B1I7_9ACTN</name>
<comment type="caution">
    <text evidence="1">The sequence shown here is derived from an EMBL/GenBank/DDBJ whole genome shotgun (WGS) entry which is preliminary data.</text>
</comment>
<proteinExistence type="predicted"/>
<dbReference type="EMBL" id="SSXH01001142">
    <property type="protein sequence ID" value="THJ24454.1"/>
    <property type="molecule type" value="Genomic_DNA"/>
</dbReference>
<dbReference type="Proteomes" id="UP000305282">
    <property type="component" value="Unassembled WGS sequence"/>
</dbReference>
<protein>
    <submittedName>
        <fullName evidence="1">Uncharacterized protein</fullName>
    </submittedName>
</protein>
<keyword evidence="2" id="KW-1185">Reference proteome</keyword>
<organism evidence="1 2">
    <name type="scientific">Candidatus Frankia alpina</name>
    <dbReference type="NCBI Taxonomy" id="2699483"/>
    <lineage>
        <taxon>Bacteria</taxon>
        <taxon>Bacillati</taxon>
        <taxon>Actinomycetota</taxon>
        <taxon>Actinomycetes</taxon>
        <taxon>Frankiales</taxon>
        <taxon>Frankiaceae</taxon>
        <taxon>Frankia</taxon>
    </lineage>
</organism>
<reference evidence="1 2" key="1">
    <citation type="submission" date="2019-04" db="EMBL/GenBank/DDBJ databases">
        <title>Draft genome sequences for three unisolated Alnus-infective Frankia Sp+ strains, AgTrS, AiOr and AvVan, the first sequenced Frankia strains able to sporulate in-planta.</title>
        <authorList>
            <person name="Bethencourt L."/>
            <person name="Vautrin F."/>
            <person name="Taib N."/>
            <person name="Dubost A."/>
            <person name="Castro-Garcia L."/>
            <person name="Imbaud O."/>
            <person name="Abrouk D."/>
            <person name="Fournier P."/>
            <person name="Briolay J."/>
            <person name="Nguyen A."/>
            <person name="Normand P."/>
            <person name="Fernandez M.P."/>
            <person name="Brochier-Armanet C."/>
            <person name="Herrera-Belaroussi A."/>
        </authorList>
    </citation>
    <scope>NUCLEOTIDE SEQUENCE [LARGE SCALE GENOMIC DNA]</scope>
    <source>
        <strain evidence="1 2">AvVan</strain>
    </source>
</reference>